<reference evidence="2" key="1">
    <citation type="submission" date="2023-07" db="EMBL/GenBank/DDBJ databases">
        <title>A collection of bacterial strains from the Burkholderia cepacia Research Laboratory and Repository.</title>
        <authorList>
            <person name="Lipuma J."/>
            <person name="Spilker T."/>
            <person name="Caverly L."/>
        </authorList>
    </citation>
    <scope>NUCLEOTIDE SEQUENCE</scope>
    <source>
        <strain evidence="2">AU42020</strain>
    </source>
</reference>
<keyword evidence="1" id="KW-0472">Membrane</keyword>
<feature type="transmembrane region" description="Helical" evidence="1">
    <location>
        <begin position="6"/>
        <end position="26"/>
    </location>
</feature>
<proteinExistence type="predicted"/>
<evidence type="ECO:0000256" key="1">
    <source>
        <dbReference type="SAM" id="Phobius"/>
    </source>
</evidence>
<accession>A0ABT8PLH7</accession>
<keyword evidence="1" id="KW-0812">Transmembrane</keyword>
<dbReference type="EMBL" id="JAUJSQ010000020">
    <property type="protein sequence ID" value="MDN7936010.1"/>
    <property type="molecule type" value="Genomic_DNA"/>
</dbReference>
<evidence type="ECO:0000313" key="3">
    <source>
        <dbReference type="Proteomes" id="UP001171606"/>
    </source>
</evidence>
<organism evidence="2 3">
    <name type="scientific">Burkholderia metallica</name>
    <dbReference type="NCBI Taxonomy" id="488729"/>
    <lineage>
        <taxon>Bacteria</taxon>
        <taxon>Pseudomonadati</taxon>
        <taxon>Pseudomonadota</taxon>
        <taxon>Betaproteobacteria</taxon>
        <taxon>Burkholderiales</taxon>
        <taxon>Burkholderiaceae</taxon>
        <taxon>Burkholderia</taxon>
        <taxon>Burkholderia cepacia complex</taxon>
    </lineage>
</organism>
<name>A0ABT8PLH7_9BURK</name>
<protein>
    <submittedName>
        <fullName evidence="2">Uncharacterized protein</fullName>
    </submittedName>
</protein>
<sequence>MFSVVLLYPCSQFLAGLVVKGSLLMIGTPRRLERIHGKPVTLIGD</sequence>
<comment type="caution">
    <text evidence="2">The sequence shown here is derived from an EMBL/GenBank/DDBJ whole genome shotgun (WGS) entry which is preliminary data.</text>
</comment>
<keyword evidence="3" id="KW-1185">Reference proteome</keyword>
<gene>
    <name evidence="2" type="ORF">QZM52_32545</name>
</gene>
<dbReference type="RefSeq" id="WP_301757399.1">
    <property type="nucleotide sequence ID" value="NZ_JAUJSQ010000020.1"/>
</dbReference>
<evidence type="ECO:0000313" key="2">
    <source>
        <dbReference type="EMBL" id="MDN7936010.1"/>
    </source>
</evidence>
<keyword evidence="1" id="KW-1133">Transmembrane helix</keyword>
<dbReference type="Proteomes" id="UP001171606">
    <property type="component" value="Unassembled WGS sequence"/>
</dbReference>